<accession>A0AAW2Z090</accession>
<organism evidence="1 2">
    <name type="scientific">Acrasis kona</name>
    <dbReference type="NCBI Taxonomy" id="1008807"/>
    <lineage>
        <taxon>Eukaryota</taxon>
        <taxon>Discoba</taxon>
        <taxon>Heterolobosea</taxon>
        <taxon>Tetramitia</taxon>
        <taxon>Eutetramitia</taxon>
        <taxon>Acrasidae</taxon>
        <taxon>Acrasis</taxon>
    </lineage>
</organism>
<sequence length="50" mass="5868">MADRLISNALGKYLSIFIKNWSKDHFNLSFLRGEGNLTTSYNYKCHNQTR</sequence>
<name>A0AAW2Z090_9EUKA</name>
<dbReference type="Proteomes" id="UP001431209">
    <property type="component" value="Unassembled WGS sequence"/>
</dbReference>
<comment type="caution">
    <text evidence="1">The sequence shown here is derived from an EMBL/GenBank/DDBJ whole genome shotgun (WGS) entry which is preliminary data.</text>
</comment>
<evidence type="ECO:0000313" key="1">
    <source>
        <dbReference type="EMBL" id="KAL0482659.1"/>
    </source>
</evidence>
<proteinExistence type="predicted"/>
<gene>
    <name evidence="1" type="ORF">AKO1_002651</name>
</gene>
<dbReference type="AlphaFoldDB" id="A0AAW2Z090"/>
<reference evidence="1 2" key="1">
    <citation type="submission" date="2024-03" db="EMBL/GenBank/DDBJ databases">
        <title>The Acrasis kona genome and developmental transcriptomes reveal deep origins of eukaryotic multicellular pathways.</title>
        <authorList>
            <person name="Sheikh S."/>
            <person name="Fu C.-J."/>
            <person name="Brown M.W."/>
            <person name="Baldauf S.L."/>
        </authorList>
    </citation>
    <scope>NUCLEOTIDE SEQUENCE [LARGE SCALE GENOMIC DNA]</scope>
    <source>
        <strain evidence="1 2">ATCC MYA-3509</strain>
    </source>
</reference>
<evidence type="ECO:0000313" key="2">
    <source>
        <dbReference type="Proteomes" id="UP001431209"/>
    </source>
</evidence>
<dbReference type="EMBL" id="JAOPGA020000880">
    <property type="protein sequence ID" value="KAL0482659.1"/>
    <property type="molecule type" value="Genomic_DNA"/>
</dbReference>
<protein>
    <submittedName>
        <fullName evidence="1">Uncharacterized protein</fullName>
    </submittedName>
</protein>
<keyword evidence="2" id="KW-1185">Reference proteome</keyword>